<organism evidence="1 2">
    <name type="scientific">Phytohabitans houttuyneae</name>
    <dbReference type="NCBI Taxonomy" id="1076126"/>
    <lineage>
        <taxon>Bacteria</taxon>
        <taxon>Bacillati</taxon>
        <taxon>Actinomycetota</taxon>
        <taxon>Actinomycetes</taxon>
        <taxon>Micromonosporales</taxon>
        <taxon>Micromonosporaceae</taxon>
    </lineage>
</organism>
<proteinExistence type="predicted"/>
<dbReference type="Proteomes" id="UP000482800">
    <property type="component" value="Unassembled WGS sequence"/>
</dbReference>
<gene>
    <name evidence="1" type="ORF">Phou_037150</name>
</gene>
<reference evidence="1 2" key="1">
    <citation type="submission" date="2020-03" db="EMBL/GenBank/DDBJ databases">
        <title>Whole genome shotgun sequence of Phytohabitans houttuyneae NBRC 108639.</title>
        <authorList>
            <person name="Komaki H."/>
            <person name="Tamura T."/>
        </authorList>
    </citation>
    <scope>NUCLEOTIDE SEQUENCE [LARGE SCALE GENOMIC DNA]</scope>
    <source>
        <strain evidence="1 2">NBRC 108639</strain>
    </source>
</reference>
<reference evidence="1 2" key="2">
    <citation type="submission" date="2020-03" db="EMBL/GenBank/DDBJ databases">
        <authorList>
            <person name="Ichikawa N."/>
            <person name="Kimura A."/>
            <person name="Kitahashi Y."/>
            <person name="Uohara A."/>
        </authorList>
    </citation>
    <scope>NUCLEOTIDE SEQUENCE [LARGE SCALE GENOMIC DNA]</scope>
    <source>
        <strain evidence="1 2">NBRC 108639</strain>
    </source>
</reference>
<comment type="caution">
    <text evidence="1">The sequence shown here is derived from an EMBL/GenBank/DDBJ whole genome shotgun (WGS) entry which is preliminary data.</text>
</comment>
<evidence type="ECO:0000313" key="2">
    <source>
        <dbReference type="Proteomes" id="UP000482800"/>
    </source>
</evidence>
<dbReference type="EMBL" id="BLPF01000001">
    <property type="protein sequence ID" value="GFJ79535.1"/>
    <property type="molecule type" value="Genomic_DNA"/>
</dbReference>
<name>A0A6V8KFM9_9ACTN</name>
<accession>A0A6V8KFM9</accession>
<sequence length="251" mass="26701">MTELDVQPDRGGDLIAHPEGWLAGLTERVKPPAGDGTAQMDVTEASITALAAAAMQAVSADESAHGLNLTAAREAIAGLAHQARLAVAHDRQPYPTADAYRAVCTALEARKARLDVAEARLARVVAVLADLDQQPTPAATFTADGETAYQQALAYTVERLRDVLSPDRTCRCTADYKSINAHKAGCPADDRPLVKQLRQAIAEPGSVVGCRRGPSWRKNHPAYAEEPETVPAWSARAVLVVLGVGVEQRRG</sequence>
<protein>
    <submittedName>
        <fullName evidence="1">Uncharacterized protein</fullName>
    </submittedName>
</protein>
<dbReference type="AlphaFoldDB" id="A0A6V8KFM9"/>
<dbReference type="RefSeq" id="WP_173057058.1">
    <property type="nucleotide sequence ID" value="NZ_BAABGO010000001.1"/>
</dbReference>
<evidence type="ECO:0000313" key="1">
    <source>
        <dbReference type="EMBL" id="GFJ79535.1"/>
    </source>
</evidence>
<keyword evidence="2" id="KW-1185">Reference proteome</keyword>